<organism evidence="5 6">
    <name type="scientific">Hymenobacter artigasi</name>
    <dbReference type="NCBI Taxonomy" id="2719616"/>
    <lineage>
        <taxon>Bacteria</taxon>
        <taxon>Pseudomonadati</taxon>
        <taxon>Bacteroidota</taxon>
        <taxon>Cytophagia</taxon>
        <taxon>Cytophagales</taxon>
        <taxon>Hymenobacteraceae</taxon>
        <taxon>Hymenobacter</taxon>
    </lineage>
</organism>
<dbReference type="RefSeq" id="WP_168673110.1">
    <property type="nucleotide sequence ID" value="NZ_JAAVTK010000005.1"/>
</dbReference>
<accession>A0ABX1HI12</accession>
<evidence type="ECO:0000256" key="3">
    <source>
        <dbReference type="ARBA" id="ARBA00022801"/>
    </source>
</evidence>
<keyword evidence="6" id="KW-1185">Reference proteome</keyword>
<comment type="caution">
    <text evidence="5">The sequence shown here is derived from an EMBL/GenBank/DDBJ whole genome shotgun (WGS) entry which is preliminary data.</text>
</comment>
<dbReference type="EMBL" id="JAAVTK010000005">
    <property type="protein sequence ID" value="NKI89485.1"/>
    <property type="molecule type" value="Genomic_DNA"/>
</dbReference>
<reference evidence="5 6" key="1">
    <citation type="submission" date="2020-03" db="EMBL/GenBank/DDBJ databases">
        <title>Genomic Encyclopedia of Type Strains, Phase IV (KMG-V): Genome sequencing to study the core and pangenomes of soil and plant-associated prokaryotes.</title>
        <authorList>
            <person name="Whitman W."/>
        </authorList>
    </citation>
    <scope>NUCLEOTIDE SEQUENCE [LARGE SCALE GENOMIC DNA]</scope>
    <source>
        <strain evidence="5 6">1B</strain>
    </source>
</reference>
<evidence type="ECO:0000256" key="1">
    <source>
        <dbReference type="ARBA" id="ARBA00001946"/>
    </source>
</evidence>
<keyword evidence="3" id="KW-0378">Hydrolase</keyword>
<keyword evidence="2" id="KW-0540">Nuclease</keyword>
<dbReference type="SUPFAM" id="SSF52980">
    <property type="entry name" value="Restriction endonuclease-like"/>
    <property type="match status" value="1"/>
</dbReference>
<dbReference type="InterPro" id="IPR011856">
    <property type="entry name" value="tRNA_endonuc-like_dom_sf"/>
</dbReference>
<evidence type="ECO:0000313" key="6">
    <source>
        <dbReference type="Proteomes" id="UP000717634"/>
    </source>
</evidence>
<feature type="domain" description="VRR-NUC" evidence="4">
    <location>
        <begin position="31"/>
        <end position="113"/>
    </location>
</feature>
<evidence type="ECO:0000259" key="4">
    <source>
        <dbReference type="SMART" id="SM00990"/>
    </source>
</evidence>
<dbReference type="InterPro" id="IPR014883">
    <property type="entry name" value="VRR_NUC"/>
</dbReference>
<name>A0ABX1HI12_9BACT</name>
<evidence type="ECO:0000313" key="5">
    <source>
        <dbReference type="EMBL" id="NKI89485.1"/>
    </source>
</evidence>
<dbReference type="Gene3D" id="3.40.1350.10">
    <property type="match status" value="1"/>
</dbReference>
<dbReference type="SMART" id="SM00990">
    <property type="entry name" value="VRR_NUC"/>
    <property type="match status" value="1"/>
</dbReference>
<dbReference type="Proteomes" id="UP000717634">
    <property type="component" value="Unassembled WGS sequence"/>
</dbReference>
<comment type="cofactor">
    <cofactor evidence="1">
        <name>Mg(2+)</name>
        <dbReference type="ChEBI" id="CHEBI:18420"/>
    </cofactor>
</comment>
<protein>
    <recommendedName>
        <fullName evidence="4">VRR-NUC domain-containing protein</fullName>
    </recommendedName>
</protein>
<proteinExistence type="predicted"/>
<dbReference type="Pfam" id="PF08774">
    <property type="entry name" value="VRR_NUC"/>
    <property type="match status" value="1"/>
</dbReference>
<evidence type="ECO:0000256" key="2">
    <source>
        <dbReference type="ARBA" id="ARBA00022722"/>
    </source>
</evidence>
<sequence>MPIAAEHQQTPLDFGTMTAGEITGAILKYLITQGYTVWSQNTTYIYDPDAQCWRVNPQGIRGVPDIIGFRNRDGLFIGVEVKAGRDQLRLHQKQFLDELKGAGGLAFVAHDLARFQRSFVLRGLVLLKEF</sequence>
<gene>
    <name evidence="5" type="ORF">HBN54_002083</name>
</gene>
<dbReference type="InterPro" id="IPR011335">
    <property type="entry name" value="Restrct_endonuc-II-like"/>
</dbReference>